<feature type="site" description="Positions MEP for the nucleophilic attack" evidence="7">
    <location>
        <position position="223"/>
    </location>
</feature>
<dbReference type="PANTHER" id="PTHR32125:SF4">
    <property type="entry name" value="2-C-METHYL-D-ERYTHRITOL 4-PHOSPHATE CYTIDYLYLTRANSFERASE, CHLOROPLASTIC"/>
    <property type="match status" value="1"/>
</dbReference>
<dbReference type="Proteomes" id="UP000183649">
    <property type="component" value="Unassembled WGS sequence"/>
</dbReference>
<dbReference type="InterPro" id="IPR050088">
    <property type="entry name" value="IspD/TarI_cytidylyltransf_bact"/>
</dbReference>
<name>A0A0K6IBP7_9BURK</name>
<evidence type="ECO:0000256" key="1">
    <source>
        <dbReference type="ARBA" id="ARBA00001282"/>
    </source>
</evidence>
<sequence length="245" mass="25470">MQMSSYPPPRSARCHALIPSAGNGSRLPGDAPKQYRRLLGEAVVQHTVRAFLQTSHIASVAVVVQADDTVAASCLAADARLSILPLGGASRAHSVLGGLDGLLQAGAVADDWVLVHDAARCCITPELIDRLIDACVNDATGGLLALPLPDTLKAADAAGRVARTEPREGRWLAQTPQMFRLGALRDALQAALSGDAAITDEASAIEHAGAHPLLVTGASWNFKITYPQDLELAQALLAARAGAKA</sequence>
<evidence type="ECO:0000256" key="3">
    <source>
        <dbReference type="ARBA" id="ARBA00009789"/>
    </source>
</evidence>
<dbReference type="HAMAP" id="MF_00108">
    <property type="entry name" value="IspD"/>
    <property type="match status" value="1"/>
</dbReference>
<gene>
    <name evidence="7" type="primary">ispD</name>
    <name evidence="8" type="ORF">Ga0061069_1156</name>
</gene>
<proteinExistence type="inferred from homology"/>
<organism evidence="8 9">
    <name type="scientific">Thiomonas bhubaneswarensis</name>
    <dbReference type="NCBI Taxonomy" id="339866"/>
    <lineage>
        <taxon>Bacteria</taxon>
        <taxon>Pseudomonadati</taxon>
        <taxon>Pseudomonadota</taxon>
        <taxon>Betaproteobacteria</taxon>
        <taxon>Burkholderiales</taxon>
        <taxon>Thiomonas</taxon>
    </lineage>
</organism>
<dbReference type="Gene3D" id="3.90.550.10">
    <property type="entry name" value="Spore Coat Polysaccharide Biosynthesis Protein SpsA, Chain A"/>
    <property type="match status" value="1"/>
</dbReference>
<evidence type="ECO:0000256" key="7">
    <source>
        <dbReference type="HAMAP-Rule" id="MF_00108"/>
    </source>
</evidence>
<feature type="site" description="Positions MEP for the nucleophilic attack" evidence="7">
    <location>
        <position position="167"/>
    </location>
</feature>
<dbReference type="NCBIfam" id="TIGR00453">
    <property type="entry name" value="ispD"/>
    <property type="match status" value="1"/>
</dbReference>
<dbReference type="FunFam" id="3.90.550.10:FF:000003">
    <property type="entry name" value="2-C-methyl-D-erythritol 4-phosphate cytidylyltransferase"/>
    <property type="match status" value="1"/>
</dbReference>
<comment type="function">
    <text evidence="7">Catalyzes the formation of 4-diphosphocytidyl-2-C-methyl-D-erythritol from CTP and 2-C-methyl-D-erythritol 4-phosphate (MEP).</text>
</comment>
<dbReference type="Pfam" id="PF01128">
    <property type="entry name" value="IspD"/>
    <property type="match status" value="1"/>
</dbReference>
<keyword evidence="4 7" id="KW-0808">Transferase</keyword>
<dbReference type="InterPro" id="IPR001228">
    <property type="entry name" value="IspD"/>
</dbReference>
<dbReference type="PANTHER" id="PTHR32125">
    <property type="entry name" value="2-C-METHYL-D-ERYTHRITOL 4-PHOSPHATE CYTIDYLYLTRANSFERASE, CHLOROPLASTIC"/>
    <property type="match status" value="1"/>
</dbReference>
<protein>
    <recommendedName>
        <fullName evidence="7">2-C-methyl-D-erythritol 4-phosphate cytidylyltransferase</fullName>
        <ecNumber evidence="7">2.7.7.60</ecNumber>
    </recommendedName>
    <alternativeName>
        <fullName evidence="7">4-diphosphocytidyl-2C-methyl-D-erythritol synthase</fullName>
    </alternativeName>
    <alternativeName>
        <fullName evidence="7">MEP cytidylyltransferase</fullName>
        <shortName evidence="7">MCT</shortName>
    </alternativeName>
</protein>
<accession>A0A0K6IBP7</accession>
<dbReference type="RefSeq" id="WP_055451778.1">
    <property type="nucleotide sequence ID" value="NZ_CYHF01000015.1"/>
</dbReference>
<comment type="pathway">
    <text evidence="2 7">Isoprenoid biosynthesis; isopentenyl diphosphate biosynthesis via DXP pathway; isopentenyl diphosphate from 1-deoxy-D-xylulose 5-phosphate: step 2/6.</text>
</comment>
<dbReference type="EC" id="2.7.7.60" evidence="7"/>
<comment type="similarity">
    <text evidence="3 7">Belongs to the IspD/TarI cytidylyltransferase family. IspD subfamily.</text>
</comment>
<dbReference type="UniPathway" id="UPA00056">
    <property type="reaction ID" value="UER00093"/>
</dbReference>
<reference evidence="9" key="1">
    <citation type="submission" date="2015-08" db="EMBL/GenBank/DDBJ databases">
        <authorList>
            <person name="Varghese N."/>
        </authorList>
    </citation>
    <scope>NUCLEOTIDE SEQUENCE [LARGE SCALE GENOMIC DNA]</scope>
    <source>
        <strain evidence="9">DSM 18181</strain>
    </source>
</reference>
<feature type="site" description="Transition state stabilizer" evidence="7">
    <location>
        <position position="26"/>
    </location>
</feature>
<evidence type="ECO:0000256" key="6">
    <source>
        <dbReference type="ARBA" id="ARBA00023229"/>
    </source>
</evidence>
<evidence type="ECO:0000313" key="8">
    <source>
        <dbReference type="EMBL" id="CUB00526.1"/>
    </source>
</evidence>
<evidence type="ECO:0000313" key="9">
    <source>
        <dbReference type="Proteomes" id="UP000183649"/>
    </source>
</evidence>
<dbReference type="InterPro" id="IPR034683">
    <property type="entry name" value="IspD/TarI"/>
</dbReference>
<evidence type="ECO:0000256" key="4">
    <source>
        <dbReference type="ARBA" id="ARBA00022679"/>
    </source>
</evidence>
<dbReference type="STRING" id="339866.GCA_001418255_02928"/>
<dbReference type="AlphaFoldDB" id="A0A0K6IBP7"/>
<dbReference type="CDD" id="cd02516">
    <property type="entry name" value="CDP-ME_synthetase"/>
    <property type="match status" value="1"/>
</dbReference>
<dbReference type="InterPro" id="IPR029044">
    <property type="entry name" value="Nucleotide-diphossugar_trans"/>
</dbReference>
<keyword evidence="5 7" id="KW-0548">Nucleotidyltransferase</keyword>
<feature type="site" description="Transition state stabilizer" evidence="7">
    <location>
        <position position="33"/>
    </location>
</feature>
<dbReference type="GO" id="GO:0019288">
    <property type="term" value="P:isopentenyl diphosphate biosynthetic process, methylerythritol 4-phosphate pathway"/>
    <property type="evidence" value="ECO:0007669"/>
    <property type="project" value="UniProtKB-UniRule"/>
</dbReference>
<evidence type="ECO:0000256" key="2">
    <source>
        <dbReference type="ARBA" id="ARBA00004787"/>
    </source>
</evidence>
<keyword evidence="9" id="KW-1185">Reference proteome</keyword>
<dbReference type="InterPro" id="IPR018294">
    <property type="entry name" value="ISPD_synthase_CS"/>
</dbReference>
<dbReference type="GO" id="GO:0050518">
    <property type="term" value="F:2-C-methyl-D-erythritol 4-phosphate cytidylyltransferase activity"/>
    <property type="evidence" value="ECO:0007669"/>
    <property type="project" value="UniProtKB-UniRule"/>
</dbReference>
<dbReference type="SUPFAM" id="SSF53448">
    <property type="entry name" value="Nucleotide-diphospho-sugar transferases"/>
    <property type="match status" value="1"/>
</dbReference>
<comment type="catalytic activity">
    <reaction evidence="1 7">
        <text>2-C-methyl-D-erythritol 4-phosphate + CTP + H(+) = 4-CDP-2-C-methyl-D-erythritol + diphosphate</text>
        <dbReference type="Rhea" id="RHEA:13429"/>
        <dbReference type="ChEBI" id="CHEBI:15378"/>
        <dbReference type="ChEBI" id="CHEBI:33019"/>
        <dbReference type="ChEBI" id="CHEBI:37563"/>
        <dbReference type="ChEBI" id="CHEBI:57823"/>
        <dbReference type="ChEBI" id="CHEBI:58262"/>
        <dbReference type="EC" id="2.7.7.60"/>
    </reaction>
</comment>
<keyword evidence="6 7" id="KW-0414">Isoprene biosynthesis</keyword>
<dbReference type="PROSITE" id="PS01295">
    <property type="entry name" value="ISPD"/>
    <property type="match status" value="1"/>
</dbReference>
<dbReference type="EMBL" id="CYHF01000015">
    <property type="protein sequence ID" value="CUB00526.1"/>
    <property type="molecule type" value="Genomic_DNA"/>
</dbReference>
<evidence type="ECO:0000256" key="5">
    <source>
        <dbReference type="ARBA" id="ARBA00022695"/>
    </source>
</evidence>